<comment type="subcellular location">
    <subcellularLocation>
        <location evidence="1">Membrane</location>
        <topology evidence="1">Multi-pass membrane protein</topology>
    </subcellularLocation>
</comment>
<dbReference type="PANTHER" id="PTHR11654">
    <property type="entry name" value="OLIGOPEPTIDE TRANSPORTER-RELATED"/>
    <property type="match status" value="1"/>
</dbReference>
<feature type="transmembrane region" description="Helical" evidence="7">
    <location>
        <begin position="462"/>
        <end position="482"/>
    </location>
</feature>
<dbReference type="AlphaFoldDB" id="A0AAD4KWI4"/>
<organism evidence="8 9">
    <name type="scientific">Talaromyces proteolyticus</name>
    <dbReference type="NCBI Taxonomy" id="1131652"/>
    <lineage>
        <taxon>Eukaryota</taxon>
        <taxon>Fungi</taxon>
        <taxon>Dikarya</taxon>
        <taxon>Ascomycota</taxon>
        <taxon>Pezizomycotina</taxon>
        <taxon>Eurotiomycetes</taxon>
        <taxon>Eurotiomycetidae</taxon>
        <taxon>Eurotiales</taxon>
        <taxon>Trichocomaceae</taxon>
        <taxon>Talaromyces</taxon>
        <taxon>Talaromyces sect. Bacilispori</taxon>
    </lineage>
</organism>
<dbReference type="GO" id="GO:0022857">
    <property type="term" value="F:transmembrane transporter activity"/>
    <property type="evidence" value="ECO:0007669"/>
    <property type="project" value="InterPro"/>
</dbReference>
<keyword evidence="4 7" id="KW-1133">Transmembrane helix</keyword>
<keyword evidence="3 7" id="KW-0812">Transmembrane</keyword>
<evidence type="ECO:0000256" key="6">
    <source>
        <dbReference type="SAM" id="MobiDB-lite"/>
    </source>
</evidence>
<sequence>MTVTNFVQRPLPPGSTTGASGAHGQSGALGYGQRVSYAINTFKQFFFYTTPLLGAYLADAHWGRFKTICICGGIGILAHAVIVVAAIPQVISARAASLSTFIVGIVLLGLSTGGVKSNLAPFVVEQLPAIEIKVKTLPTGEKVIIDPTATVNRAYMLWYSFTNIGALLGIISMPYIEKYSGFWMAWLVPTILYLLCPLVMLWGRRRYNRIPPQSSVLSKAMRLLLFTQKSRWSINPFETWKRFQQGSVWETVKPSSIEPTQRPHWMTFDDAWVEEIRRALKACRVFFWYPLFFLCFNQINGNLVSQAATLQLHGMPNEVITIIDPLSIIVLVPFFQFFLFPLLRKYKINVSPIRRITSAFFCGTAAMVWAAVLQYYIYQKSPCGYEANTCNSPSTINIGAQAGIYFLVAMGEVLGNTTLLEYSYTKAPKSMRSLVQALALFANAIASVLGQAFVSLTNDPLLVWNYIAAAILAFCGGCIFWFQMRGLDREEDHLNALREGAVDTRVSVSQPLAKGV</sequence>
<evidence type="ECO:0000313" key="8">
    <source>
        <dbReference type="EMBL" id="KAH8700517.1"/>
    </source>
</evidence>
<dbReference type="EMBL" id="JAJTJA010000004">
    <property type="protein sequence ID" value="KAH8700517.1"/>
    <property type="molecule type" value="Genomic_DNA"/>
</dbReference>
<feature type="transmembrane region" description="Helical" evidence="7">
    <location>
        <begin position="156"/>
        <end position="176"/>
    </location>
</feature>
<name>A0AAD4KWI4_9EURO</name>
<gene>
    <name evidence="8" type="ORF">BGW36DRAFT_130275</name>
</gene>
<dbReference type="Proteomes" id="UP001201262">
    <property type="component" value="Unassembled WGS sequence"/>
</dbReference>
<feature type="region of interest" description="Disordered" evidence="6">
    <location>
        <begin position="1"/>
        <end position="21"/>
    </location>
</feature>
<feature type="transmembrane region" description="Helical" evidence="7">
    <location>
        <begin position="67"/>
        <end position="87"/>
    </location>
</feature>
<protein>
    <submittedName>
        <fullName evidence="8">POT family-domain-containing protein</fullName>
    </submittedName>
</protein>
<feature type="transmembrane region" description="Helical" evidence="7">
    <location>
        <begin position="319"/>
        <end position="343"/>
    </location>
</feature>
<feature type="transmembrane region" description="Helical" evidence="7">
    <location>
        <begin position="182"/>
        <end position="203"/>
    </location>
</feature>
<dbReference type="GeneID" id="70239640"/>
<dbReference type="InterPro" id="IPR036259">
    <property type="entry name" value="MFS_trans_sf"/>
</dbReference>
<evidence type="ECO:0000313" key="9">
    <source>
        <dbReference type="Proteomes" id="UP001201262"/>
    </source>
</evidence>
<comment type="caution">
    <text evidence="8">The sequence shown here is derived from an EMBL/GenBank/DDBJ whole genome shotgun (WGS) entry which is preliminary data.</text>
</comment>
<dbReference type="Gene3D" id="1.20.1250.20">
    <property type="entry name" value="MFS general substrate transporter like domains"/>
    <property type="match status" value="1"/>
</dbReference>
<evidence type="ECO:0000256" key="2">
    <source>
        <dbReference type="ARBA" id="ARBA00005982"/>
    </source>
</evidence>
<feature type="transmembrane region" description="Helical" evidence="7">
    <location>
        <begin position="434"/>
        <end position="456"/>
    </location>
</feature>
<feature type="transmembrane region" description="Helical" evidence="7">
    <location>
        <begin position="282"/>
        <end position="299"/>
    </location>
</feature>
<evidence type="ECO:0000256" key="7">
    <source>
        <dbReference type="SAM" id="Phobius"/>
    </source>
</evidence>
<reference evidence="8" key="1">
    <citation type="submission" date="2021-12" db="EMBL/GenBank/DDBJ databases">
        <title>Convergent genome expansion in fungi linked to evolution of root-endophyte symbiosis.</title>
        <authorList>
            <consortium name="DOE Joint Genome Institute"/>
            <person name="Ke Y.-H."/>
            <person name="Bonito G."/>
            <person name="Liao H.-L."/>
            <person name="Looney B."/>
            <person name="Rojas-Flechas A."/>
            <person name="Nash J."/>
            <person name="Hameed K."/>
            <person name="Schadt C."/>
            <person name="Martin F."/>
            <person name="Crous P.W."/>
            <person name="Miettinen O."/>
            <person name="Magnuson J.K."/>
            <person name="Labbe J."/>
            <person name="Jacobson D."/>
            <person name="Doktycz M.J."/>
            <person name="Veneault-Fourrey C."/>
            <person name="Kuo A."/>
            <person name="Mondo S."/>
            <person name="Calhoun S."/>
            <person name="Riley R."/>
            <person name="Ohm R."/>
            <person name="LaButti K."/>
            <person name="Andreopoulos B."/>
            <person name="Pangilinan J."/>
            <person name="Nolan M."/>
            <person name="Tritt A."/>
            <person name="Clum A."/>
            <person name="Lipzen A."/>
            <person name="Daum C."/>
            <person name="Barry K."/>
            <person name="Grigoriev I.V."/>
            <person name="Vilgalys R."/>
        </authorList>
    </citation>
    <scope>NUCLEOTIDE SEQUENCE</scope>
    <source>
        <strain evidence="8">PMI_201</strain>
    </source>
</reference>
<dbReference type="InterPro" id="IPR000109">
    <property type="entry name" value="POT_fam"/>
</dbReference>
<dbReference type="RefSeq" id="XP_046074223.1">
    <property type="nucleotide sequence ID" value="XM_046209353.1"/>
</dbReference>
<evidence type="ECO:0000256" key="3">
    <source>
        <dbReference type="ARBA" id="ARBA00022692"/>
    </source>
</evidence>
<keyword evidence="9" id="KW-1185">Reference proteome</keyword>
<evidence type="ECO:0000256" key="5">
    <source>
        <dbReference type="ARBA" id="ARBA00023136"/>
    </source>
</evidence>
<accession>A0AAD4KWI4</accession>
<keyword evidence="5 7" id="KW-0472">Membrane</keyword>
<dbReference type="Pfam" id="PF00854">
    <property type="entry name" value="PTR2"/>
    <property type="match status" value="1"/>
</dbReference>
<feature type="transmembrane region" description="Helical" evidence="7">
    <location>
        <begin position="398"/>
        <end position="422"/>
    </location>
</feature>
<evidence type="ECO:0000256" key="1">
    <source>
        <dbReference type="ARBA" id="ARBA00004141"/>
    </source>
</evidence>
<dbReference type="GO" id="GO:0016020">
    <property type="term" value="C:membrane"/>
    <property type="evidence" value="ECO:0007669"/>
    <property type="project" value="UniProtKB-SubCell"/>
</dbReference>
<dbReference type="SUPFAM" id="SSF103473">
    <property type="entry name" value="MFS general substrate transporter"/>
    <property type="match status" value="1"/>
</dbReference>
<proteinExistence type="inferred from homology"/>
<evidence type="ECO:0000256" key="4">
    <source>
        <dbReference type="ARBA" id="ARBA00022989"/>
    </source>
</evidence>
<comment type="similarity">
    <text evidence="2">Belongs to the major facilitator superfamily. Proton-dependent oligopeptide transporter (POT/PTR) (TC 2.A.17) family.</text>
</comment>
<feature type="transmembrane region" description="Helical" evidence="7">
    <location>
        <begin position="355"/>
        <end position="378"/>
    </location>
</feature>